<dbReference type="AlphaFoldDB" id="A0A0G1N1N7"/>
<accession>A0A0G1N1N7</accession>
<evidence type="ECO:0000313" key="2">
    <source>
        <dbReference type="Proteomes" id="UP000034727"/>
    </source>
</evidence>
<dbReference type="Proteomes" id="UP000034727">
    <property type="component" value="Unassembled WGS sequence"/>
</dbReference>
<reference evidence="1 2" key="1">
    <citation type="journal article" date="2015" name="Nature">
        <title>rRNA introns, odd ribosomes, and small enigmatic genomes across a large radiation of phyla.</title>
        <authorList>
            <person name="Brown C.T."/>
            <person name="Hug L.A."/>
            <person name="Thomas B.C."/>
            <person name="Sharon I."/>
            <person name="Castelle C.J."/>
            <person name="Singh A."/>
            <person name="Wilkins M.J."/>
            <person name="Williams K.H."/>
            <person name="Banfield J.F."/>
        </authorList>
    </citation>
    <scope>NUCLEOTIDE SEQUENCE [LARGE SCALE GENOMIC DNA]</scope>
</reference>
<evidence type="ECO:0000313" key="1">
    <source>
        <dbReference type="EMBL" id="KKU14262.1"/>
    </source>
</evidence>
<comment type="caution">
    <text evidence="1">The sequence shown here is derived from an EMBL/GenBank/DDBJ whole genome shotgun (WGS) entry which is preliminary data.</text>
</comment>
<dbReference type="EMBL" id="LCLJ01000030">
    <property type="protein sequence ID" value="KKU14262.1"/>
    <property type="molecule type" value="Genomic_DNA"/>
</dbReference>
<gene>
    <name evidence="1" type="ORF">UX22_C0030G0010</name>
</gene>
<name>A0A0G1N1N7_9BACT</name>
<protein>
    <submittedName>
        <fullName evidence="1">Uncharacterized protein</fullName>
    </submittedName>
</protein>
<organism evidence="1 2">
    <name type="scientific">Candidatus Jorgensenbacteria bacterium GW2011_GWA2_45_9</name>
    <dbReference type="NCBI Taxonomy" id="1618663"/>
    <lineage>
        <taxon>Bacteria</taxon>
        <taxon>Candidatus Joergenseniibacteriota</taxon>
    </lineage>
</organism>
<proteinExistence type="predicted"/>
<sequence length="144" mass="17307">MTKTEVKIKNAIKKDREKTWEVIKKVLSKEPLYPREVWKKLKEEGYKIKGKSITKDVIEYHLRIRQKTGELFKIQKGRYTTHKPGSLEQEILSMLDAFEPDPDVYEEDYKDVIDKVALRLGRDYNDPKYRKAFFKVARKYFMGW</sequence>